<protein>
    <submittedName>
        <fullName evidence="2">Uncharacterized protein</fullName>
    </submittedName>
</protein>
<accession>A0A4T3F4B8</accession>
<comment type="caution">
    <text evidence="2">The sequence shown here is derived from an EMBL/GenBank/DDBJ whole genome shotgun (WGS) entry which is preliminary data.</text>
</comment>
<dbReference type="RefSeq" id="WP_136692055.1">
    <property type="nucleotide sequence ID" value="NZ_SSHH01000001.1"/>
</dbReference>
<feature type="region of interest" description="Disordered" evidence="1">
    <location>
        <begin position="90"/>
        <end position="123"/>
    </location>
</feature>
<dbReference type="AlphaFoldDB" id="A0A4T3F4B8"/>
<sequence>MSRDPQSRAARRGQPVLMLVLLVLGWASLRAATWASPLPADGSYGRMAGMLVAVEEEAARESQRRSPSPPVATTEAPEVPFDLFSPVAPSWSDPALTQMPPGHSDRGDSSLAGRQVSEASLPASPRMAAGHALLMAAGLSQMEVPPQIAALYREAELRRQQLAEAEANPLLAAASVPDAAPYGVALPTPSANRRSRWSADGWLLWREDTTTPFTSGRPSYGRSQLGAVVRYELAPSNGRRPQAYVRGSAALNGASEREVAAGLSARPLARIPIRVAAEARLSDRPESREVRPAAYTVTELPPVNLPLGLRGEAYAQAGYVGGDYATPFADGQARVDRSFASTDDFDLRAGGAVWGGAQEDGERLDVGPSASVTFRLGGTRGRVAADYRFRVAGNAEPASGPALTLSAGF</sequence>
<dbReference type="Proteomes" id="UP000309389">
    <property type="component" value="Unassembled WGS sequence"/>
</dbReference>
<dbReference type="OrthoDB" id="7427399at2"/>
<evidence type="ECO:0000256" key="1">
    <source>
        <dbReference type="SAM" id="MobiDB-lite"/>
    </source>
</evidence>
<dbReference type="EMBL" id="SSHH01000001">
    <property type="protein sequence ID" value="TIX51289.1"/>
    <property type="molecule type" value="Genomic_DNA"/>
</dbReference>
<gene>
    <name evidence="2" type="ORF">E5222_02150</name>
</gene>
<reference evidence="2 3" key="1">
    <citation type="submission" date="2019-04" db="EMBL/GenBank/DDBJ databases">
        <title>Altererythrobacter aquimixticola sp. nov., isolated from sediment of junction between the ocean and a freshwater spring.</title>
        <authorList>
            <person name="Yoon J.-H."/>
        </authorList>
    </citation>
    <scope>NUCLEOTIDE SEQUENCE [LARGE SCALE GENOMIC DNA]</scope>
    <source>
        <strain evidence="2 3">SSKS-13</strain>
    </source>
</reference>
<proteinExistence type="predicted"/>
<name>A0A4T3F4B8_9SPHN</name>
<keyword evidence="3" id="KW-1185">Reference proteome</keyword>
<organism evidence="2 3">
    <name type="scientific">Alteraurantiacibacter aquimixticola</name>
    <dbReference type="NCBI Taxonomy" id="2489173"/>
    <lineage>
        <taxon>Bacteria</taxon>
        <taxon>Pseudomonadati</taxon>
        <taxon>Pseudomonadota</taxon>
        <taxon>Alphaproteobacteria</taxon>
        <taxon>Sphingomonadales</taxon>
        <taxon>Erythrobacteraceae</taxon>
        <taxon>Alteraurantiacibacter</taxon>
    </lineage>
</organism>
<feature type="region of interest" description="Disordered" evidence="1">
    <location>
        <begin position="57"/>
        <end position="78"/>
    </location>
</feature>
<evidence type="ECO:0000313" key="2">
    <source>
        <dbReference type="EMBL" id="TIX51289.1"/>
    </source>
</evidence>
<evidence type="ECO:0000313" key="3">
    <source>
        <dbReference type="Proteomes" id="UP000309389"/>
    </source>
</evidence>